<dbReference type="InterPro" id="IPR000086">
    <property type="entry name" value="NUDIX_hydrolase_dom"/>
</dbReference>
<proteinExistence type="predicted"/>
<keyword evidence="3" id="KW-1185">Reference proteome</keyword>
<sequence length="134" mass="15485">MQESHVVTCFLENDGQVLILKRSNKVGTYQQRWAGVSGFIEPGVSAVEQARQEIHEEVGLGSDEVTLLKEGEVLQIVDNKLDRKWFVHPFRFNIKNKDKIVLDWENTEYLWVHPDQIPSHQTVPGLYAAWEKVK</sequence>
<dbReference type="RefSeq" id="WP_161821356.1">
    <property type="nucleotide sequence ID" value="NZ_LSRS01000002.1"/>
</dbReference>
<feature type="domain" description="Nudix hydrolase" evidence="1">
    <location>
        <begin position="2"/>
        <end position="134"/>
    </location>
</feature>
<protein>
    <submittedName>
        <fullName evidence="2">Nucleoside triphosphatase NudI</fullName>
        <ecNumber evidence="2">3.6.1.-</ecNumber>
    </submittedName>
</protein>
<dbReference type="GO" id="GO:0016787">
    <property type="term" value="F:hydrolase activity"/>
    <property type="evidence" value="ECO:0007669"/>
    <property type="project" value="UniProtKB-KW"/>
</dbReference>
<gene>
    <name evidence="2" type="primary">nudI</name>
    <name evidence="2" type="ORF">SPSYN_00989</name>
</gene>
<comment type="caution">
    <text evidence="2">The sequence shown here is derived from an EMBL/GenBank/DDBJ whole genome shotgun (WGS) entry which is preliminary data.</text>
</comment>
<dbReference type="AlphaFoldDB" id="A0A9D3AX38"/>
<dbReference type="Pfam" id="PF00293">
    <property type="entry name" value="NUDIX"/>
    <property type="match status" value="1"/>
</dbReference>
<dbReference type="PROSITE" id="PS51462">
    <property type="entry name" value="NUDIX"/>
    <property type="match status" value="1"/>
</dbReference>
<dbReference type="InterPro" id="IPR015797">
    <property type="entry name" value="NUDIX_hydrolase-like_dom_sf"/>
</dbReference>
<dbReference type="Proteomes" id="UP000798488">
    <property type="component" value="Unassembled WGS sequence"/>
</dbReference>
<evidence type="ECO:0000259" key="1">
    <source>
        <dbReference type="PROSITE" id="PS51462"/>
    </source>
</evidence>
<dbReference type="EC" id="3.6.1.-" evidence="2"/>
<evidence type="ECO:0000313" key="2">
    <source>
        <dbReference type="EMBL" id="KAF1086245.1"/>
    </source>
</evidence>
<dbReference type="CDD" id="cd18872">
    <property type="entry name" value="NUDIX_eIF-2B"/>
    <property type="match status" value="1"/>
</dbReference>
<dbReference type="SUPFAM" id="SSF55811">
    <property type="entry name" value="Nudix"/>
    <property type="match status" value="1"/>
</dbReference>
<organism evidence="2 3">
    <name type="scientific">Sporotomaculum syntrophicum</name>
    <dbReference type="NCBI Taxonomy" id="182264"/>
    <lineage>
        <taxon>Bacteria</taxon>
        <taxon>Bacillati</taxon>
        <taxon>Bacillota</taxon>
        <taxon>Clostridia</taxon>
        <taxon>Eubacteriales</taxon>
        <taxon>Desulfallaceae</taxon>
        <taxon>Sporotomaculum</taxon>
    </lineage>
</organism>
<accession>A0A9D3AX38</accession>
<dbReference type="OrthoDB" id="9810648at2"/>
<reference evidence="2" key="1">
    <citation type="submission" date="2016-02" db="EMBL/GenBank/DDBJ databases">
        <title>Draft Genome Sequence of Sporotomaculum syntrophicum Strain FB, a Syntrophic Benzoate Degrader.</title>
        <authorList>
            <person name="Nobu M.K."/>
            <person name="Narihiro T."/>
            <person name="Qiu Y.-L."/>
            <person name="Ohashi A."/>
            <person name="Liu W.-T."/>
            <person name="Yuji S."/>
        </authorList>
    </citation>
    <scope>NUCLEOTIDE SEQUENCE</scope>
    <source>
        <strain evidence="2">FB</strain>
    </source>
</reference>
<dbReference type="Gene3D" id="3.90.79.10">
    <property type="entry name" value="Nucleoside Triphosphate Pyrophosphohydrolase"/>
    <property type="match status" value="1"/>
</dbReference>
<keyword evidence="2" id="KW-0378">Hydrolase</keyword>
<name>A0A9D3AX38_9FIRM</name>
<dbReference type="EMBL" id="LSRS01000002">
    <property type="protein sequence ID" value="KAF1086245.1"/>
    <property type="molecule type" value="Genomic_DNA"/>
</dbReference>
<evidence type="ECO:0000313" key="3">
    <source>
        <dbReference type="Proteomes" id="UP000798488"/>
    </source>
</evidence>